<gene>
    <name evidence="2" type="ORF">D2V04_02560</name>
</gene>
<comment type="caution">
    <text evidence="2">The sequence shown here is derived from an EMBL/GenBank/DDBJ whole genome shotgun (WGS) entry which is preliminary data.</text>
</comment>
<accession>A0A418NLR3</accession>
<keyword evidence="1" id="KW-1277">Toxin-antitoxin system</keyword>
<keyword evidence="3" id="KW-1185">Reference proteome</keyword>
<protein>
    <submittedName>
        <fullName evidence="2">Type II toxin-antitoxin system RelE/ParE family toxin</fullName>
    </submittedName>
</protein>
<organism evidence="2 3">
    <name type="scientific">Pelagerythrobacter aerophilus</name>
    <dbReference type="NCBI Taxonomy" id="2306995"/>
    <lineage>
        <taxon>Bacteria</taxon>
        <taxon>Pseudomonadati</taxon>
        <taxon>Pseudomonadota</taxon>
        <taxon>Alphaproteobacteria</taxon>
        <taxon>Sphingomonadales</taxon>
        <taxon>Erythrobacteraceae</taxon>
        <taxon>Pelagerythrobacter</taxon>
    </lineage>
</organism>
<dbReference type="RefSeq" id="WP_040379303.1">
    <property type="nucleotide sequence ID" value="NZ_QXFK01000009.1"/>
</dbReference>
<dbReference type="AlphaFoldDB" id="A0A418NLR3"/>
<evidence type="ECO:0000313" key="3">
    <source>
        <dbReference type="Proteomes" id="UP000285092"/>
    </source>
</evidence>
<name>A0A418NLR3_9SPHN</name>
<reference evidence="2 3" key="1">
    <citation type="submission" date="2018-08" db="EMBL/GenBank/DDBJ databases">
        <title>Altererythrobacter sp.Ery1 and Ery12, the genome sequencing of novel strains in genus Alterythrobacter.</title>
        <authorList>
            <person name="Cheng H."/>
            <person name="Wu Y.-H."/>
            <person name="Fang C."/>
            <person name="Xu X.-W."/>
        </authorList>
    </citation>
    <scope>NUCLEOTIDE SEQUENCE [LARGE SCALE GENOMIC DNA]</scope>
    <source>
        <strain evidence="2 3">Ery1</strain>
    </source>
</reference>
<dbReference type="InterPro" id="IPR007712">
    <property type="entry name" value="RelE/ParE_toxin"/>
</dbReference>
<dbReference type="EMBL" id="QXFK01000009">
    <property type="protein sequence ID" value="RIV80611.1"/>
    <property type="molecule type" value="Genomic_DNA"/>
</dbReference>
<dbReference type="Proteomes" id="UP000285092">
    <property type="component" value="Unassembled WGS sequence"/>
</dbReference>
<dbReference type="InterPro" id="IPR035093">
    <property type="entry name" value="RelE/ParE_toxin_dom_sf"/>
</dbReference>
<dbReference type="Gene3D" id="3.30.2310.20">
    <property type="entry name" value="RelE-like"/>
    <property type="match status" value="1"/>
</dbReference>
<dbReference type="Pfam" id="PF05016">
    <property type="entry name" value="ParE_toxin"/>
    <property type="match status" value="1"/>
</dbReference>
<evidence type="ECO:0000313" key="2">
    <source>
        <dbReference type="EMBL" id="RIV80611.1"/>
    </source>
</evidence>
<evidence type="ECO:0000256" key="1">
    <source>
        <dbReference type="ARBA" id="ARBA00022649"/>
    </source>
</evidence>
<proteinExistence type="predicted"/>
<dbReference type="OrthoDB" id="9798046at2"/>
<sequence>MAAAVAIEITSGAERDLVGIWQRRLTQRGPDGDDGADALLDDLVASIGSLVNNPEKGPVPPELEALGITDFRQLSRFPFRIIYGYQPEPAPGQVTVFVIADARRDFRTLLEERLLSSGQA</sequence>